<dbReference type="HAMAP" id="MF_00135">
    <property type="entry name" value="PRAI"/>
    <property type="match status" value="1"/>
</dbReference>
<keyword evidence="13" id="KW-1185">Reference proteome</keyword>
<name>A0A1I1JFW8_9GAMM</name>
<evidence type="ECO:0000313" key="12">
    <source>
        <dbReference type="EMBL" id="SFC44853.1"/>
    </source>
</evidence>
<proteinExistence type="inferred from homology"/>
<dbReference type="Gene3D" id="3.20.20.70">
    <property type="entry name" value="Aldolase class I"/>
    <property type="match status" value="1"/>
</dbReference>
<dbReference type="InterPro" id="IPR001240">
    <property type="entry name" value="PRAI_dom"/>
</dbReference>
<evidence type="ECO:0000256" key="5">
    <source>
        <dbReference type="ARBA" id="ARBA00022272"/>
    </source>
</evidence>
<dbReference type="FunFam" id="3.20.20.70:FF:000075">
    <property type="entry name" value="Tryptophan biosynthesis protein TRP1"/>
    <property type="match status" value="1"/>
</dbReference>
<comment type="catalytic activity">
    <reaction evidence="1 10">
        <text>N-(5-phospho-beta-D-ribosyl)anthranilate = 1-(2-carboxyphenylamino)-1-deoxy-D-ribulose 5-phosphate</text>
        <dbReference type="Rhea" id="RHEA:21540"/>
        <dbReference type="ChEBI" id="CHEBI:18277"/>
        <dbReference type="ChEBI" id="CHEBI:58613"/>
        <dbReference type="EC" id="5.3.1.24"/>
    </reaction>
</comment>
<dbReference type="GO" id="GO:0004640">
    <property type="term" value="F:phosphoribosylanthranilate isomerase activity"/>
    <property type="evidence" value="ECO:0007669"/>
    <property type="project" value="UniProtKB-UniRule"/>
</dbReference>
<evidence type="ECO:0000313" key="13">
    <source>
        <dbReference type="Proteomes" id="UP000199058"/>
    </source>
</evidence>
<feature type="domain" description="N-(5'phosphoribosyl) anthranilate isomerase (PRAI)" evidence="11">
    <location>
        <begin position="15"/>
        <end position="209"/>
    </location>
</feature>
<sequence length="215" mass="23589">MSDLTSCPVQARTRVKICGLTRRDDVQAAVKAGADALGFVFYPPSPRSVTPEQAADLLAEVPPFVVSVGLFVNPDPVQLQHLLKQLPLDLLQFHGDESEEFCVQFQRPYIKALRMKPELDPVKEAAKWPSAKGFLLDAYQAGVPGGTGERFDWQRFPSSDERPWILAGGLTPDNLVEALQITQPYAVDVSGGVEASRGIKCPMKIKEFLARLAEA</sequence>
<keyword evidence="7 10" id="KW-0822">Tryptophan biosynthesis</keyword>
<dbReference type="RefSeq" id="WP_091964678.1">
    <property type="nucleotide sequence ID" value="NZ_FOLH01000006.1"/>
</dbReference>
<evidence type="ECO:0000256" key="3">
    <source>
        <dbReference type="ARBA" id="ARBA00007571"/>
    </source>
</evidence>
<dbReference type="CDD" id="cd00405">
    <property type="entry name" value="PRAI"/>
    <property type="match status" value="1"/>
</dbReference>
<evidence type="ECO:0000256" key="8">
    <source>
        <dbReference type="ARBA" id="ARBA00023141"/>
    </source>
</evidence>
<gene>
    <name evidence="10" type="primary">trpF</name>
    <name evidence="12" type="ORF">SAMN05660443_2672</name>
</gene>
<dbReference type="PANTHER" id="PTHR42894:SF1">
    <property type="entry name" value="N-(5'-PHOSPHORIBOSYL)ANTHRANILATE ISOMERASE"/>
    <property type="match status" value="1"/>
</dbReference>
<evidence type="ECO:0000256" key="4">
    <source>
        <dbReference type="ARBA" id="ARBA00012572"/>
    </source>
</evidence>
<dbReference type="Proteomes" id="UP000199058">
    <property type="component" value="Unassembled WGS sequence"/>
</dbReference>
<dbReference type="AlphaFoldDB" id="A0A1I1JFW8"/>
<protein>
    <recommendedName>
        <fullName evidence="5 10">N-(5'-phosphoribosyl)anthranilate isomerase</fullName>
        <shortName evidence="10">PRAI</shortName>
        <ecNumber evidence="4 10">5.3.1.24</ecNumber>
    </recommendedName>
</protein>
<comment type="pathway">
    <text evidence="2 10">Amino-acid biosynthesis; L-tryptophan biosynthesis; L-tryptophan from chorismate: step 3/5.</text>
</comment>
<organism evidence="12 13">
    <name type="scientific">Marinospirillum celere</name>
    <dbReference type="NCBI Taxonomy" id="1122252"/>
    <lineage>
        <taxon>Bacteria</taxon>
        <taxon>Pseudomonadati</taxon>
        <taxon>Pseudomonadota</taxon>
        <taxon>Gammaproteobacteria</taxon>
        <taxon>Oceanospirillales</taxon>
        <taxon>Oceanospirillaceae</taxon>
        <taxon>Marinospirillum</taxon>
    </lineage>
</organism>
<evidence type="ECO:0000259" key="11">
    <source>
        <dbReference type="Pfam" id="PF00697"/>
    </source>
</evidence>
<evidence type="ECO:0000256" key="9">
    <source>
        <dbReference type="ARBA" id="ARBA00023235"/>
    </source>
</evidence>
<dbReference type="UniPathway" id="UPA00035">
    <property type="reaction ID" value="UER00042"/>
</dbReference>
<dbReference type="SUPFAM" id="SSF51366">
    <property type="entry name" value="Ribulose-phoshate binding barrel"/>
    <property type="match status" value="1"/>
</dbReference>
<dbReference type="GO" id="GO:0000162">
    <property type="term" value="P:L-tryptophan biosynthetic process"/>
    <property type="evidence" value="ECO:0007669"/>
    <property type="project" value="UniProtKB-UniRule"/>
</dbReference>
<keyword evidence="8 10" id="KW-0057">Aromatic amino acid biosynthesis</keyword>
<accession>A0A1I1JFW8</accession>
<evidence type="ECO:0000256" key="10">
    <source>
        <dbReference type="HAMAP-Rule" id="MF_00135"/>
    </source>
</evidence>
<reference evidence="12 13" key="1">
    <citation type="submission" date="2016-10" db="EMBL/GenBank/DDBJ databases">
        <authorList>
            <person name="de Groot N.N."/>
        </authorList>
    </citation>
    <scope>NUCLEOTIDE SEQUENCE [LARGE SCALE GENOMIC DNA]</scope>
    <source>
        <strain evidence="12 13">DSM 18438</strain>
    </source>
</reference>
<keyword evidence="6 10" id="KW-0028">Amino-acid biosynthesis</keyword>
<dbReference type="EMBL" id="FOLH01000006">
    <property type="protein sequence ID" value="SFC44853.1"/>
    <property type="molecule type" value="Genomic_DNA"/>
</dbReference>
<dbReference type="Pfam" id="PF00697">
    <property type="entry name" value="PRAI"/>
    <property type="match status" value="1"/>
</dbReference>
<dbReference type="PANTHER" id="PTHR42894">
    <property type="entry name" value="N-(5'-PHOSPHORIBOSYL)ANTHRANILATE ISOMERASE"/>
    <property type="match status" value="1"/>
</dbReference>
<dbReference type="EC" id="5.3.1.24" evidence="4 10"/>
<keyword evidence="9 10" id="KW-0413">Isomerase</keyword>
<dbReference type="InterPro" id="IPR044643">
    <property type="entry name" value="TrpF_fam"/>
</dbReference>
<evidence type="ECO:0000256" key="6">
    <source>
        <dbReference type="ARBA" id="ARBA00022605"/>
    </source>
</evidence>
<dbReference type="OrthoDB" id="9796196at2"/>
<evidence type="ECO:0000256" key="7">
    <source>
        <dbReference type="ARBA" id="ARBA00022822"/>
    </source>
</evidence>
<dbReference type="STRING" id="1122252.SAMN05660443_2672"/>
<dbReference type="InterPro" id="IPR013785">
    <property type="entry name" value="Aldolase_TIM"/>
</dbReference>
<dbReference type="InterPro" id="IPR011060">
    <property type="entry name" value="RibuloseP-bd_barrel"/>
</dbReference>
<dbReference type="NCBIfam" id="NF002298">
    <property type="entry name" value="PRK01222.1-4"/>
    <property type="match status" value="1"/>
</dbReference>
<comment type="similarity">
    <text evidence="3 10">Belongs to the TrpF family.</text>
</comment>
<evidence type="ECO:0000256" key="2">
    <source>
        <dbReference type="ARBA" id="ARBA00004664"/>
    </source>
</evidence>
<evidence type="ECO:0000256" key="1">
    <source>
        <dbReference type="ARBA" id="ARBA00001164"/>
    </source>
</evidence>